<keyword evidence="1" id="KW-0175">Coiled coil</keyword>
<evidence type="ECO:0000256" key="1">
    <source>
        <dbReference type="SAM" id="Coils"/>
    </source>
</evidence>
<dbReference type="Proteomes" id="UP001148838">
    <property type="component" value="Unassembled WGS sequence"/>
</dbReference>
<reference evidence="2 3" key="1">
    <citation type="journal article" date="2022" name="Allergy">
        <title>Genome assembly and annotation of Periplaneta americana reveal a comprehensive cockroach allergen profile.</title>
        <authorList>
            <person name="Wang L."/>
            <person name="Xiong Q."/>
            <person name="Saelim N."/>
            <person name="Wang L."/>
            <person name="Nong W."/>
            <person name="Wan A.T."/>
            <person name="Shi M."/>
            <person name="Liu X."/>
            <person name="Cao Q."/>
            <person name="Hui J.H.L."/>
            <person name="Sookrung N."/>
            <person name="Leung T.F."/>
            <person name="Tungtrongchitr A."/>
            <person name="Tsui S.K.W."/>
        </authorList>
    </citation>
    <scope>NUCLEOTIDE SEQUENCE [LARGE SCALE GENOMIC DNA]</scope>
    <source>
        <strain evidence="2">PWHHKU_190912</strain>
    </source>
</reference>
<accession>A0ABQ8SXK6</accession>
<proteinExistence type="predicted"/>
<gene>
    <name evidence="2" type="ORF">ANN_14506</name>
</gene>
<evidence type="ECO:0000313" key="2">
    <source>
        <dbReference type="EMBL" id="KAJ4438559.1"/>
    </source>
</evidence>
<dbReference type="PANTHER" id="PTHR45913">
    <property type="entry name" value="EPM2A-INTERACTING PROTEIN 1"/>
    <property type="match status" value="1"/>
</dbReference>
<organism evidence="2 3">
    <name type="scientific">Periplaneta americana</name>
    <name type="common">American cockroach</name>
    <name type="synonym">Blatta americana</name>
    <dbReference type="NCBI Taxonomy" id="6978"/>
    <lineage>
        <taxon>Eukaryota</taxon>
        <taxon>Metazoa</taxon>
        <taxon>Ecdysozoa</taxon>
        <taxon>Arthropoda</taxon>
        <taxon>Hexapoda</taxon>
        <taxon>Insecta</taxon>
        <taxon>Pterygota</taxon>
        <taxon>Neoptera</taxon>
        <taxon>Polyneoptera</taxon>
        <taxon>Dictyoptera</taxon>
        <taxon>Blattodea</taxon>
        <taxon>Blattoidea</taxon>
        <taxon>Blattidae</taxon>
        <taxon>Blattinae</taxon>
        <taxon>Periplaneta</taxon>
    </lineage>
</organism>
<sequence>MGSLHKSLLLYTENFCGNIFYAENKIRAFKKKLQFWMRSLAGREFESFPALKDFREENEESLRELDEINEEFVKHLENMRHTVEQYFPEKESENNSQNLWIKNPFDMKEKNLLPSLLKDMKHYWK</sequence>
<name>A0ABQ8SXK6_PERAM</name>
<protein>
    <submittedName>
        <fullName evidence="2">Uncharacterized protein</fullName>
    </submittedName>
</protein>
<keyword evidence="3" id="KW-1185">Reference proteome</keyword>
<comment type="caution">
    <text evidence="2">The sequence shown here is derived from an EMBL/GenBank/DDBJ whole genome shotgun (WGS) entry which is preliminary data.</text>
</comment>
<evidence type="ECO:0000313" key="3">
    <source>
        <dbReference type="Proteomes" id="UP001148838"/>
    </source>
</evidence>
<feature type="coiled-coil region" evidence="1">
    <location>
        <begin position="51"/>
        <end position="78"/>
    </location>
</feature>
<dbReference type="EMBL" id="JAJSOF020000019">
    <property type="protein sequence ID" value="KAJ4438559.1"/>
    <property type="molecule type" value="Genomic_DNA"/>
</dbReference>
<dbReference type="PANTHER" id="PTHR45913:SF19">
    <property type="entry name" value="LOW QUALITY PROTEIN: ZINC FINGER BED DOMAIN-CONTAINING PROTEIN 5-LIKE"/>
    <property type="match status" value="1"/>
</dbReference>